<feature type="region of interest" description="Disordered" evidence="9">
    <location>
        <begin position="1"/>
        <end position="26"/>
    </location>
</feature>
<dbReference type="GO" id="GO:0022841">
    <property type="term" value="F:potassium ion leak channel activity"/>
    <property type="evidence" value="ECO:0007669"/>
    <property type="project" value="TreeGrafter"/>
</dbReference>
<evidence type="ECO:0000256" key="3">
    <source>
        <dbReference type="ARBA" id="ARBA00022692"/>
    </source>
</evidence>
<evidence type="ECO:0000256" key="2">
    <source>
        <dbReference type="ARBA" id="ARBA00022448"/>
    </source>
</evidence>
<dbReference type="PANTHER" id="PTHR11003">
    <property type="entry name" value="POTASSIUM CHANNEL, SUBFAMILY K"/>
    <property type="match status" value="1"/>
</dbReference>
<evidence type="ECO:0000256" key="10">
    <source>
        <dbReference type="SAM" id="Phobius"/>
    </source>
</evidence>
<dbReference type="GO" id="GO:0005886">
    <property type="term" value="C:plasma membrane"/>
    <property type="evidence" value="ECO:0007669"/>
    <property type="project" value="TreeGrafter"/>
</dbReference>
<comment type="similarity">
    <text evidence="8">Belongs to the two pore domain potassium channel (TC 1.A.1.8) family.</text>
</comment>
<dbReference type="GO" id="GO:0030322">
    <property type="term" value="P:stabilization of membrane potential"/>
    <property type="evidence" value="ECO:0007669"/>
    <property type="project" value="TreeGrafter"/>
</dbReference>
<keyword evidence="4 10" id="KW-1133">Transmembrane helix</keyword>
<feature type="compositionally biased region" description="Basic residues" evidence="9">
    <location>
        <begin position="422"/>
        <end position="435"/>
    </location>
</feature>
<keyword evidence="7 8" id="KW-0407">Ion channel</keyword>
<accession>A0A7S4B0Q9</accession>
<reference evidence="12" key="1">
    <citation type="submission" date="2021-01" db="EMBL/GenBank/DDBJ databases">
        <authorList>
            <person name="Corre E."/>
            <person name="Pelletier E."/>
            <person name="Niang G."/>
            <person name="Scheremetjew M."/>
            <person name="Finn R."/>
            <person name="Kale V."/>
            <person name="Holt S."/>
            <person name="Cochrane G."/>
            <person name="Meng A."/>
            <person name="Brown T."/>
            <person name="Cohen L."/>
        </authorList>
    </citation>
    <scope>NUCLEOTIDE SEQUENCE</scope>
    <source>
        <strain evidence="12">CCMP645</strain>
    </source>
</reference>
<dbReference type="EMBL" id="HBIZ01004533">
    <property type="protein sequence ID" value="CAE0749952.1"/>
    <property type="molecule type" value="Transcribed_RNA"/>
</dbReference>
<feature type="transmembrane region" description="Helical" evidence="10">
    <location>
        <begin position="117"/>
        <end position="142"/>
    </location>
</feature>
<evidence type="ECO:0000256" key="5">
    <source>
        <dbReference type="ARBA" id="ARBA00023065"/>
    </source>
</evidence>
<evidence type="ECO:0000259" key="11">
    <source>
        <dbReference type="Pfam" id="PF07885"/>
    </source>
</evidence>
<keyword evidence="2 8" id="KW-0813">Transport</keyword>
<sequence length="435" mass="48602">MKFGDEENQQERNGEQPADNRSMPATRDAVKGKAAVADETIAKIASKKPPTHSHLVVRASLIALFALFFYILVGTVVYQKLAYDQGWTTIDATYFCLVTMSTVGYGDLVPLTTGNRAFTVVMIFVGIIFVFTTVSSAVGLIMRPISDAGRALMERLFPQRPIDINRNGQPDFMAPRHPVIFYSKNLLPSILLNTFIQLISAAVFLAFEEWDFGESFYHCLVTATTVGYGDITTRTQGGRLWACFHIMISVALLGELLSSVDELRQTRKRAVRKVRQLAAEISPDLLQNLRKHVPTLRRPDQENDGDMLTDLEYVLGMLIELELITPEDVEPFLKRFWMLDVNHDRQLDSSDCKKLAELSDSEKAAAEQALSQATQGLTFGNAVFEKLAQAIPLEGAGAKERGKRLSQRSPNTKRRTAEAFSKLRKHKSKTKVVAE</sequence>
<dbReference type="InterPro" id="IPR013099">
    <property type="entry name" value="K_chnl_dom"/>
</dbReference>
<dbReference type="PANTHER" id="PTHR11003:SF291">
    <property type="entry name" value="IP11374P"/>
    <property type="match status" value="1"/>
</dbReference>
<dbReference type="GO" id="GO:0015271">
    <property type="term" value="F:outward rectifier potassium channel activity"/>
    <property type="evidence" value="ECO:0007669"/>
    <property type="project" value="TreeGrafter"/>
</dbReference>
<dbReference type="PRINTS" id="PR01333">
    <property type="entry name" value="2POREKCHANEL"/>
</dbReference>
<feature type="domain" description="Potassium channel" evidence="11">
    <location>
        <begin position="66"/>
        <end position="138"/>
    </location>
</feature>
<feature type="compositionally biased region" description="Basic residues" evidence="9">
    <location>
        <begin position="401"/>
        <end position="414"/>
    </location>
</feature>
<dbReference type="InterPro" id="IPR003280">
    <property type="entry name" value="2pore_dom_K_chnl"/>
</dbReference>
<gene>
    <name evidence="12" type="ORF">PCAR00345_LOCUS2537</name>
</gene>
<feature type="region of interest" description="Disordered" evidence="9">
    <location>
        <begin position="395"/>
        <end position="435"/>
    </location>
</feature>
<keyword evidence="3 8" id="KW-0812">Transmembrane</keyword>
<comment type="subcellular location">
    <subcellularLocation>
        <location evidence="1">Membrane</location>
        <topology evidence="1">Multi-pass membrane protein</topology>
    </subcellularLocation>
</comment>
<protein>
    <recommendedName>
        <fullName evidence="11">Potassium channel domain-containing protein</fullName>
    </recommendedName>
</protein>
<evidence type="ECO:0000256" key="7">
    <source>
        <dbReference type="ARBA" id="ARBA00023303"/>
    </source>
</evidence>
<feature type="transmembrane region" description="Helical" evidence="10">
    <location>
        <begin position="55"/>
        <end position="78"/>
    </location>
</feature>
<evidence type="ECO:0000256" key="1">
    <source>
        <dbReference type="ARBA" id="ARBA00004141"/>
    </source>
</evidence>
<organism evidence="12">
    <name type="scientific">Chrysotila carterae</name>
    <name type="common">Marine alga</name>
    <name type="synonym">Syracosphaera carterae</name>
    <dbReference type="NCBI Taxonomy" id="13221"/>
    <lineage>
        <taxon>Eukaryota</taxon>
        <taxon>Haptista</taxon>
        <taxon>Haptophyta</taxon>
        <taxon>Prymnesiophyceae</taxon>
        <taxon>Isochrysidales</taxon>
        <taxon>Isochrysidaceae</taxon>
        <taxon>Chrysotila</taxon>
    </lineage>
</organism>
<keyword evidence="6 10" id="KW-0472">Membrane</keyword>
<keyword evidence="5 8" id="KW-0406">Ion transport</keyword>
<evidence type="ECO:0000256" key="9">
    <source>
        <dbReference type="SAM" id="MobiDB-lite"/>
    </source>
</evidence>
<dbReference type="Pfam" id="PF07885">
    <property type="entry name" value="Ion_trans_2"/>
    <property type="match status" value="2"/>
</dbReference>
<dbReference type="AlphaFoldDB" id="A0A7S4B0Q9"/>
<dbReference type="Gene3D" id="1.10.287.70">
    <property type="match status" value="2"/>
</dbReference>
<feature type="domain" description="Potassium channel" evidence="11">
    <location>
        <begin position="198"/>
        <end position="258"/>
    </location>
</feature>
<evidence type="ECO:0000313" key="12">
    <source>
        <dbReference type="EMBL" id="CAE0749952.1"/>
    </source>
</evidence>
<dbReference type="SUPFAM" id="SSF81324">
    <property type="entry name" value="Voltage-gated potassium channels"/>
    <property type="match status" value="2"/>
</dbReference>
<evidence type="ECO:0000256" key="6">
    <source>
        <dbReference type="ARBA" id="ARBA00023136"/>
    </source>
</evidence>
<feature type="transmembrane region" description="Helical" evidence="10">
    <location>
        <begin position="186"/>
        <end position="207"/>
    </location>
</feature>
<evidence type="ECO:0000256" key="8">
    <source>
        <dbReference type="RuleBase" id="RU003857"/>
    </source>
</evidence>
<proteinExistence type="inferred from homology"/>
<name>A0A7S4B0Q9_CHRCT</name>
<feature type="transmembrane region" description="Helical" evidence="10">
    <location>
        <begin position="239"/>
        <end position="260"/>
    </location>
</feature>
<evidence type="ECO:0000256" key="4">
    <source>
        <dbReference type="ARBA" id="ARBA00022989"/>
    </source>
</evidence>